<name>A0A285N423_NATPI</name>
<evidence type="ECO:0000313" key="1">
    <source>
        <dbReference type="EMBL" id="SNZ03693.1"/>
    </source>
</evidence>
<accession>A0A285N423</accession>
<sequence length="44" mass="4973">MRSFIHVKFGGLRAHILAALERLQAEQAEVVHFGVKEGMKTLPR</sequence>
<proteinExistence type="predicted"/>
<dbReference type="Proteomes" id="UP000219453">
    <property type="component" value="Unassembled WGS sequence"/>
</dbReference>
<gene>
    <name evidence="1" type="ORF">SAMN06269185_0345</name>
</gene>
<evidence type="ECO:0000313" key="2">
    <source>
        <dbReference type="Proteomes" id="UP000219453"/>
    </source>
</evidence>
<organism evidence="1 2">
    <name type="scientific">Natronoarchaeum philippinense</name>
    <dbReference type="NCBI Taxonomy" id="558529"/>
    <lineage>
        <taxon>Archaea</taxon>
        <taxon>Methanobacteriati</taxon>
        <taxon>Methanobacteriota</taxon>
        <taxon>Stenosarchaea group</taxon>
        <taxon>Halobacteria</taxon>
        <taxon>Halobacteriales</taxon>
        <taxon>Natronoarchaeaceae</taxon>
    </lineage>
</organism>
<dbReference type="RefSeq" id="WP_259370004.1">
    <property type="nucleotide sequence ID" value="NZ_OBEJ01000001.1"/>
</dbReference>
<keyword evidence="2" id="KW-1185">Reference proteome</keyword>
<protein>
    <submittedName>
        <fullName evidence="1">Uncharacterized protein</fullName>
    </submittedName>
</protein>
<reference evidence="2" key="1">
    <citation type="submission" date="2017-09" db="EMBL/GenBank/DDBJ databases">
        <authorList>
            <person name="Varghese N."/>
            <person name="Submissions S."/>
        </authorList>
    </citation>
    <scope>NUCLEOTIDE SEQUENCE [LARGE SCALE GENOMIC DNA]</scope>
    <source>
        <strain evidence="2">DSM 27208</strain>
    </source>
</reference>
<dbReference type="AlphaFoldDB" id="A0A285N423"/>
<dbReference type="EMBL" id="OBEJ01000001">
    <property type="protein sequence ID" value="SNZ03693.1"/>
    <property type="molecule type" value="Genomic_DNA"/>
</dbReference>